<dbReference type="Gene3D" id="2.30.29.30">
    <property type="entry name" value="Pleckstrin-homology domain (PH domain)/Phosphotyrosine-binding domain (PTB)"/>
    <property type="match status" value="1"/>
</dbReference>
<dbReference type="SMART" id="SM01026">
    <property type="entry name" value="Beach"/>
    <property type="match status" value="1"/>
</dbReference>
<dbReference type="PANTHER" id="PTHR13743">
    <property type="entry name" value="BEIGE/BEACH-RELATED"/>
    <property type="match status" value="1"/>
</dbReference>
<dbReference type="PROSITE" id="PS51783">
    <property type="entry name" value="PH_BEACH"/>
    <property type="match status" value="1"/>
</dbReference>
<dbReference type="GO" id="GO:0019901">
    <property type="term" value="F:protein kinase binding"/>
    <property type="evidence" value="ECO:0007669"/>
    <property type="project" value="TreeGrafter"/>
</dbReference>
<dbReference type="Pfam" id="PF02138">
    <property type="entry name" value="Beach"/>
    <property type="match status" value="1"/>
</dbReference>
<dbReference type="SUPFAM" id="SSF50729">
    <property type="entry name" value="PH domain-like"/>
    <property type="match status" value="1"/>
</dbReference>
<dbReference type="PROSITE" id="PS50197">
    <property type="entry name" value="BEACH"/>
    <property type="match status" value="1"/>
</dbReference>
<dbReference type="Gene3D" id="2.130.10.10">
    <property type="entry name" value="YVTN repeat-like/Quinoprotein amine dehydrogenase"/>
    <property type="match status" value="1"/>
</dbReference>
<dbReference type="InterPro" id="IPR011993">
    <property type="entry name" value="PH-like_dom_sf"/>
</dbReference>
<dbReference type="Pfam" id="PF20425">
    <property type="entry name" value="Neurobeachin"/>
    <property type="match status" value="1"/>
</dbReference>
<dbReference type="SUPFAM" id="SSF81837">
    <property type="entry name" value="BEACH domain"/>
    <property type="match status" value="1"/>
</dbReference>
<dbReference type="SUPFAM" id="SSF50978">
    <property type="entry name" value="WD40 repeat-like"/>
    <property type="match status" value="1"/>
</dbReference>
<dbReference type="InterPro" id="IPR016024">
    <property type="entry name" value="ARM-type_fold"/>
</dbReference>
<dbReference type="PANTHER" id="PTHR13743:SF115">
    <property type="entry name" value="NEUROBEACHIN-LIKE PROTEIN 1"/>
    <property type="match status" value="1"/>
</dbReference>
<evidence type="ECO:0000256" key="1">
    <source>
        <dbReference type="ARBA" id="ARBA00022574"/>
    </source>
</evidence>
<protein>
    <submittedName>
        <fullName evidence="5">Neurobeachin like 1</fullName>
    </submittedName>
</protein>
<dbReference type="Proteomes" id="UP000472269">
    <property type="component" value="Unplaced"/>
</dbReference>
<feature type="domain" description="BEACH-type PH" evidence="4">
    <location>
        <begin position="1303"/>
        <end position="1415"/>
    </location>
</feature>
<evidence type="ECO:0000313" key="5">
    <source>
        <dbReference type="Ensembl" id="ENSACUP00000004057.1"/>
    </source>
</evidence>
<dbReference type="FunFam" id="1.10.1540.10:FF:000001">
    <property type="entry name" value="neurobeachin isoform X1"/>
    <property type="match status" value="1"/>
</dbReference>
<dbReference type="InterPro" id="IPR036322">
    <property type="entry name" value="WD40_repeat_dom_sf"/>
</dbReference>
<dbReference type="SMART" id="SM00320">
    <property type="entry name" value="WD40"/>
    <property type="match status" value="3"/>
</dbReference>
<dbReference type="SUPFAM" id="SSF49899">
    <property type="entry name" value="Concanavalin A-like lectins/glucanases"/>
    <property type="match status" value="1"/>
</dbReference>
<dbReference type="InterPro" id="IPR015943">
    <property type="entry name" value="WD40/YVTN_repeat-like_dom_sf"/>
</dbReference>
<dbReference type="Gene3D" id="2.60.120.200">
    <property type="match status" value="1"/>
</dbReference>
<evidence type="ECO:0000313" key="6">
    <source>
        <dbReference type="Proteomes" id="UP000472269"/>
    </source>
</evidence>
<keyword evidence="2" id="KW-0677">Repeat</keyword>
<dbReference type="GO" id="GO:0005829">
    <property type="term" value="C:cytosol"/>
    <property type="evidence" value="ECO:0007669"/>
    <property type="project" value="TreeGrafter"/>
</dbReference>
<accession>A0A663LX84</accession>
<dbReference type="Pfam" id="PF16057">
    <property type="entry name" value="DUF4800"/>
    <property type="match status" value="1"/>
</dbReference>
<dbReference type="InterPro" id="IPR050865">
    <property type="entry name" value="BEACH_Domain"/>
</dbReference>
<keyword evidence="1" id="KW-0853">WD repeat</keyword>
<name>A0A663LX84_ATHCN</name>
<dbReference type="InterPro" id="IPR036372">
    <property type="entry name" value="BEACH_dom_sf"/>
</dbReference>
<keyword evidence="6" id="KW-1185">Reference proteome</keyword>
<dbReference type="InterPro" id="IPR046852">
    <property type="entry name" value="Neurobeachin_a-sol"/>
</dbReference>
<organism evidence="5 6">
    <name type="scientific">Athene cunicularia</name>
    <name type="common">Burrowing owl</name>
    <name type="synonym">Speotyto cunicularia</name>
    <dbReference type="NCBI Taxonomy" id="194338"/>
    <lineage>
        <taxon>Eukaryota</taxon>
        <taxon>Metazoa</taxon>
        <taxon>Chordata</taxon>
        <taxon>Craniata</taxon>
        <taxon>Vertebrata</taxon>
        <taxon>Euteleostomi</taxon>
        <taxon>Archelosauria</taxon>
        <taxon>Archosauria</taxon>
        <taxon>Dinosauria</taxon>
        <taxon>Saurischia</taxon>
        <taxon>Theropoda</taxon>
        <taxon>Coelurosauria</taxon>
        <taxon>Aves</taxon>
        <taxon>Neognathae</taxon>
        <taxon>Neoaves</taxon>
        <taxon>Telluraves</taxon>
        <taxon>Strigiformes</taxon>
        <taxon>Strigidae</taxon>
        <taxon>Athene</taxon>
    </lineage>
</organism>
<dbReference type="GO" id="GO:0008104">
    <property type="term" value="P:intracellular protein localization"/>
    <property type="evidence" value="ECO:0007669"/>
    <property type="project" value="TreeGrafter"/>
</dbReference>
<dbReference type="InterPro" id="IPR013320">
    <property type="entry name" value="ConA-like_dom_sf"/>
</dbReference>
<dbReference type="InterPro" id="IPR046851">
    <property type="entry name" value="NBCH_WD40"/>
</dbReference>
<dbReference type="InterPro" id="IPR001680">
    <property type="entry name" value="WD40_rpt"/>
</dbReference>
<evidence type="ECO:0000256" key="2">
    <source>
        <dbReference type="ARBA" id="ARBA00022737"/>
    </source>
</evidence>
<feature type="domain" description="BEACH" evidence="3">
    <location>
        <begin position="1426"/>
        <end position="1718"/>
    </location>
</feature>
<dbReference type="CDD" id="cd01201">
    <property type="entry name" value="PH_BEACH"/>
    <property type="match status" value="1"/>
</dbReference>
<dbReference type="Gene3D" id="1.10.1540.10">
    <property type="entry name" value="BEACH domain"/>
    <property type="match status" value="1"/>
</dbReference>
<dbReference type="InterPro" id="IPR023362">
    <property type="entry name" value="PH-BEACH_dom"/>
</dbReference>
<reference evidence="5" key="2">
    <citation type="submission" date="2025-09" db="UniProtKB">
        <authorList>
            <consortium name="Ensembl"/>
        </authorList>
    </citation>
    <scope>IDENTIFICATION</scope>
</reference>
<dbReference type="Pfam" id="PF15787">
    <property type="entry name" value="DUF4704"/>
    <property type="match status" value="1"/>
</dbReference>
<proteinExistence type="predicted"/>
<reference evidence="5" key="1">
    <citation type="submission" date="2025-08" db="UniProtKB">
        <authorList>
            <consortium name="Ensembl"/>
        </authorList>
    </citation>
    <scope>IDENTIFICATION</scope>
</reference>
<sequence>MEVLMRVLADCDNWDDGSPEEVSRKAELTLKCLTEVVHILLTSSSDQRQVETSTILENYFKLLNSDHSALPNPRRYTITDMLDCTDRPVLQAIFLNSNCFEHLIRLLQNCKVNFPFSLNCLCAFVYNFSTCYFQVFQGHLDCLAVSTIQALTAVMHKSPAAKEVFKERIGYAHIYEVLKSLGQPSRELLEELMNMAVEGDHMAVGILGISNVQPLLLLIQWLPELESHDLQIFISNWLRRICCINRQSRATCVNANMVIRIIETLNSHSALHCTCAENLIALLGSLGSQSMGSEELLQLIRLLRTEEPKRAHPYVVPVMRAILAMARKQGMASALQYFNLCHSMAGIAVPSIHKWPGSAFSFNAWLCLDQDRVDPSANGKSGKRKQLYSFFTGSGMGFEAFITCSGVLVVAVCTKREYATVMLPDHCFFDSLWHNITIVHMPGKRPFGQSLVYIYVNGQQKVSAPLRFPAMNEAFISCCIGSAGQRTTTPPPSQIPDPPFSSPIMPHRTSLGGILSTGSWGGMLGKPELITKMISAGTQDSEWGCPTSLEGQLGSVIIFHEALQPPQVKALYLAGPNCLTPWKSQEAEVGDLPGKVLLHYTPKACRNPICLDLSSNLLHGRLTGNKVVNWDVKDMINCIGGVNVLFPLLEQISFLGGQIPEKSEGETLPPELVTPVEGDWVVLSSTKASEARLEKNIVATFILMIKHFIQRHHVNQENLIHSHGVATLGALLQKVPSNLMDVNVLMAVQLLIEQVSVEKNVQLLQQMYQHLLFDFSIWNSGDFPFRIGHIQYLSTIIKDSRRLFRKKYGVQFLLDTLRIYYGYEFYLLLHSSPTPDQLFLLLFEPGNADILYALLLHQRYSDRLRELGGDNELIQLLTDILLCIMWKGIEKSDDAAWIERGQVFSALTKLGISNELLRPSDEIKLNLLEKMLEWSVTDNRDSKALPTHAENAFKLLLIVQDFLQAEGLVNSNLWTEKLLEELVTLMDSLSVWYSAGLEATRLSQVQVQLLLGFIAQDNLQVCAMAAAKLNTLLQTKVIESQPEACYLLGKLEGILSRSIEEKTETYSFLIPLVRTLVSKIYELLFMNLHLPSLPPTNGSPSFFEDFQEYCSSDEWQVYIDKYIIPNMKQYEENSFRHDHEQMAVYWKDCYEAFMVNMHKRDRERGESKLKFQEHFVEPFRRKARQENLRYNSMLKQLNSQHTATLRQWRAAQLYLLSERGPWKQNPVHWKLSNVENFSRMRLKLVQNYNFNAHQDASDLRDNLGKVPSSESLLLEVVKQVKVSDLEDDVLELPEEDTAANEQSQKEKLILSEDCELVTVIDVIPGRLEITTQHIYFFDGSIEKEEGVGFDFKWHLSQIREIHLRRYNLRRSALEIFLTDQTNYFLNFNKEVWVSQISLIYIVSTSVRNKVYSRILSLRSPNISGTRSPQELFKASGLMQKWVNREISNFDYLIQLNTMAGRTYNDLAQYPVFPWILRDYTSEDLDLNNPAVFRDLSKPIGVVNEKNAKAVKEKYENFEDPLGIIDKFHYGTHYSNAAGVMHYLIRVEPFTTLHIQLQSGRFDCADRQFHSIPATWQALMDNPNDVKELIPEFFYFPEFLENQNGFNLGQLQISKDVVNDVVLPKWAHSPEDFIYKHRKALESEYVSAHLHEWIDLIFGYKQRGPAAVEALNVFYYCTYEGAVDLDALTDEKERKALEGMINNFGQTPCQLLKEPHPQRLSAEEVVQRLTKSDTSTLNLFQHLTELKSFFIEGISDGVPIVKAVVPRNQSRSFISQGSPEILVTASLNCVIGTHGWLPYDKNISNYFTFIRDTTVTNPKTQRNMSGPFAPGLEITSKLFAVSHDAKLLFSGGHWDNSIRVTSLTKGKLIGQHIRHMDIVTCLAIDYCGIHLISGSRDTTCMIWQIVHQGGVPVGLAPKPLQILYGHTDEVSSVGISTELDMAVSGSRVSILILSPSLLFLYSNHRNALHLYSVNGKYLGSETLKEEVSDMCVTGEYIVMGSLQGFLSIRDLYSLSLSISPLAMRLPIHCISVTKEYSHILVGLEDGKLIIVGVGKPAEMRSGQLSRKLWGSSKRLSQISSGETEYNTQDSK</sequence>
<dbReference type="InterPro" id="IPR000409">
    <property type="entry name" value="BEACH_dom"/>
</dbReference>
<dbReference type="Pfam" id="PF14844">
    <property type="entry name" value="PH_BEACH"/>
    <property type="match status" value="1"/>
</dbReference>
<dbReference type="CDD" id="cd06071">
    <property type="entry name" value="Beach"/>
    <property type="match status" value="1"/>
</dbReference>
<evidence type="ECO:0000259" key="3">
    <source>
        <dbReference type="PROSITE" id="PS50197"/>
    </source>
</evidence>
<dbReference type="InterPro" id="IPR031570">
    <property type="entry name" value="NBEA/BDCP_DUF4704"/>
</dbReference>
<dbReference type="Pfam" id="PF20426">
    <property type="entry name" value="NBCH_WD40"/>
    <property type="match status" value="1"/>
</dbReference>
<dbReference type="SUPFAM" id="SSF48371">
    <property type="entry name" value="ARM repeat"/>
    <property type="match status" value="1"/>
</dbReference>
<gene>
    <name evidence="5" type="primary">NBEAL1</name>
</gene>
<evidence type="ECO:0000259" key="4">
    <source>
        <dbReference type="PROSITE" id="PS51783"/>
    </source>
</evidence>
<dbReference type="GO" id="GO:0016020">
    <property type="term" value="C:membrane"/>
    <property type="evidence" value="ECO:0007669"/>
    <property type="project" value="TreeGrafter"/>
</dbReference>
<dbReference type="Ensembl" id="ENSACUT00000004325.1">
    <property type="protein sequence ID" value="ENSACUP00000004057.1"/>
    <property type="gene ID" value="ENSACUG00000002134.1"/>
</dbReference>